<organism evidence="4 5">
    <name type="scientific">Streptomyces huasconensis</name>
    <dbReference type="NCBI Taxonomy" id="1854574"/>
    <lineage>
        <taxon>Bacteria</taxon>
        <taxon>Bacillati</taxon>
        <taxon>Actinomycetota</taxon>
        <taxon>Actinomycetes</taxon>
        <taxon>Kitasatosporales</taxon>
        <taxon>Streptomycetaceae</taxon>
        <taxon>Streptomyces</taxon>
    </lineage>
</organism>
<keyword evidence="2 4" id="KW-0378">Hydrolase</keyword>
<comment type="similarity">
    <text evidence="1">Belongs to the thioesterase PaaI family.</text>
</comment>
<accession>A0ABV3M1C0</accession>
<dbReference type="InterPro" id="IPR029069">
    <property type="entry name" value="HotDog_dom_sf"/>
</dbReference>
<name>A0ABV3M1C0_9ACTN</name>
<evidence type="ECO:0000256" key="1">
    <source>
        <dbReference type="ARBA" id="ARBA00008324"/>
    </source>
</evidence>
<dbReference type="Pfam" id="PF03061">
    <property type="entry name" value="4HBT"/>
    <property type="match status" value="1"/>
</dbReference>
<feature type="domain" description="Thioesterase" evidence="3">
    <location>
        <begin position="50"/>
        <end position="125"/>
    </location>
</feature>
<protein>
    <submittedName>
        <fullName evidence="4">PaaI family thioesterase</fullName>
        <ecNumber evidence="4">3.1.2.-</ecNumber>
    </submittedName>
</protein>
<dbReference type="InterPro" id="IPR003736">
    <property type="entry name" value="PAAI_dom"/>
</dbReference>
<dbReference type="RefSeq" id="WP_230903817.1">
    <property type="nucleotide sequence ID" value="NZ_CP086119.1"/>
</dbReference>
<dbReference type="CDD" id="cd03443">
    <property type="entry name" value="PaaI_thioesterase"/>
    <property type="match status" value="1"/>
</dbReference>
<evidence type="ECO:0000259" key="3">
    <source>
        <dbReference type="Pfam" id="PF03061"/>
    </source>
</evidence>
<gene>
    <name evidence="4" type="ORF">AB0887_25710</name>
</gene>
<dbReference type="Proteomes" id="UP001553843">
    <property type="component" value="Unassembled WGS sequence"/>
</dbReference>
<evidence type="ECO:0000256" key="2">
    <source>
        <dbReference type="ARBA" id="ARBA00022801"/>
    </source>
</evidence>
<dbReference type="NCBIfam" id="TIGR00369">
    <property type="entry name" value="unchar_dom_1"/>
    <property type="match status" value="1"/>
</dbReference>
<dbReference type="PANTHER" id="PTHR43240:SF5">
    <property type="entry name" value="1,4-DIHYDROXY-2-NAPHTHOYL-COA THIOESTERASE 1"/>
    <property type="match status" value="1"/>
</dbReference>
<evidence type="ECO:0000313" key="5">
    <source>
        <dbReference type="Proteomes" id="UP001553843"/>
    </source>
</evidence>
<dbReference type="InterPro" id="IPR006683">
    <property type="entry name" value="Thioestr_dom"/>
</dbReference>
<sequence>MSDTLPENDLRAQLLSAVPFAAHLGIAFQEAGPERVEGTLPWSPELCTAGGVLHGGALMALADTVGAVCAYLNLPEGEATSTIESKTNFLRAVRSGTARAVARPLHVGGSFIVVQTEVYDDQGRLAGQTTQTQAVLAPRSK</sequence>
<dbReference type="GO" id="GO:0016787">
    <property type="term" value="F:hydrolase activity"/>
    <property type="evidence" value="ECO:0007669"/>
    <property type="project" value="UniProtKB-KW"/>
</dbReference>
<dbReference type="SUPFAM" id="SSF54637">
    <property type="entry name" value="Thioesterase/thiol ester dehydrase-isomerase"/>
    <property type="match status" value="1"/>
</dbReference>
<comment type="caution">
    <text evidence="4">The sequence shown here is derived from an EMBL/GenBank/DDBJ whole genome shotgun (WGS) entry which is preliminary data.</text>
</comment>
<dbReference type="PANTHER" id="PTHR43240">
    <property type="entry name" value="1,4-DIHYDROXY-2-NAPHTHOYL-COA THIOESTERASE 1"/>
    <property type="match status" value="1"/>
</dbReference>
<reference evidence="4 5" key="1">
    <citation type="submission" date="2024-06" db="EMBL/GenBank/DDBJ databases">
        <title>The Natural Products Discovery Center: Release of the First 8490 Sequenced Strains for Exploring Actinobacteria Biosynthetic Diversity.</title>
        <authorList>
            <person name="Kalkreuter E."/>
            <person name="Kautsar S.A."/>
            <person name="Yang D."/>
            <person name="Bader C.D."/>
            <person name="Teijaro C.N."/>
            <person name="Fluegel L."/>
            <person name="Davis C.M."/>
            <person name="Simpson J.R."/>
            <person name="Lauterbach L."/>
            <person name="Steele A.D."/>
            <person name="Gui C."/>
            <person name="Meng S."/>
            <person name="Li G."/>
            <person name="Viehrig K."/>
            <person name="Ye F."/>
            <person name="Su P."/>
            <person name="Kiefer A.F."/>
            <person name="Nichols A."/>
            <person name="Cepeda A.J."/>
            <person name="Yan W."/>
            <person name="Fan B."/>
            <person name="Jiang Y."/>
            <person name="Adhikari A."/>
            <person name="Zheng C.-J."/>
            <person name="Schuster L."/>
            <person name="Cowan T.M."/>
            <person name="Smanski M.J."/>
            <person name="Chevrette M.G."/>
            <person name="De Carvalho L.P.S."/>
            <person name="Shen B."/>
        </authorList>
    </citation>
    <scope>NUCLEOTIDE SEQUENCE [LARGE SCALE GENOMIC DNA]</scope>
    <source>
        <strain evidence="4 5">NPDC047833</strain>
    </source>
</reference>
<dbReference type="EC" id="3.1.2.-" evidence="4"/>
<keyword evidence="5" id="KW-1185">Reference proteome</keyword>
<evidence type="ECO:0000313" key="4">
    <source>
        <dbReference type="EMBL" id="MEW2365335.1"/>
    </source>
</evidence>
<dbReference type="Gene3D" id="3.10.129.10">
    <property type="entry name" value="Hotdog Thioesterase"/>
    <property type="match status" value="1"/>
</dbReference>
<dbReference type="EMBL" id="JBEYRS010000011">
    <property type="protein sequence ID" value="MEW2365335.1"/>
    <property type="molecule type" value="Genomic_DNA"/>
</dbReference>
<proteinExistence type="inferred from homology"/>